<dbReference type="PANTHER" id="PTHR33392:SF6">
    <property type="entry name" value="POLYISOPRENYL-TEICHOIC ACID--PEPTIDOGLYCAN TEICHOIC ACID TRANSFERASE TAGU"/>
    <property type="match status" value="1"/>
</dbReference>
<reference evidence="2" key="1">
    <citation type="journal article" date="2020" name="mSystems">
        <title>Genome- and Community-Level Interaction Insights into Carbon Utilization and Element Cycling Functions of Hydrothermarchaeota in Hydrothermal Sediment.</title>
        <authorList>
            <person name="Zhou Z."/>
            <person name="Liu Y."/>
            <person name="Xu W."/>
            <person name="Pan J."/>
            <person name="Luo Z.H."/>
            <person name="Li M."/>
        </authorList>
    </citation>
    <scope>NUCLEOTIDE SEQUENCE [LARGE SCALE GENOMIC DNA]</scope>
    <source>
        <strain evidence="2">SpSt-143</strain>
    </source>
</reference>
<dbReference type="EMBL" id="DSGB01000002">
    <property type="protein sequence ID" value="HER95152.1"/>
    <property type="molecule type" value="Genomic_DNA"/>
</dbReference>
<dbReference type="InterPro" id="IPR050922">
    <property type="entry name" value="LytR/CpsA/Psr_CW_biosynth"/>
</dbReference>
<protein>
    <submittedName>
        <fullName evidence="2">LytR family transcriptional regulator</fullName>
    </submittedName>
</protein>
<dbReference type="Gene3D" id="3.30.70.2390">
    <property type="match status" value="1"/>
</dbReference>
<gene>
    <name evidence="2" type="ORF">ENO59_01315</name>
</gene>
<organism evidence="2">
    <name type="scientific">Rhodothermus marinus</name>
    <name type="common">Rhodothermus obamensis</name>
    <dbReference type="NCBI Taxonomy" id="29549"/>
    <lineage>
        <taxon>Bacteria</taxon>
        <taxon>Pseudomonadati</taxon>
        <taxon>Rhodothermota</taxon>
        <taxon>Rhodothermia</taxon>
        <taxon>Rhodothermales</taxon>
        <taxon>Rhodothermaceae</taxon>
        <taxon>Rhodothermus</taxon>
    </lineage>
</organism>
<dbReference type="InterPro" id="IPR027381">
    <property type="entry name" value="LytR/CpsA/Psr_C"/>
</dbReference>
<dbReference type="PANTHER" id="PTHR33392">
    <property type="entry name" value="POLYISOPRENYL-TEICHOIC ACID--PEPTIDOGLYCAN TEICHOIC ACID TRANSFERASE TAGU"/>
    <property type="match status" value="1"/>
</dbReference>
<dbReference type="AlphaFoldDB" id="A0A7V2F5K1"/>
<proteinExistence type="predicted"/>
<evidence type="ECO:0000259" key="1">
    <source>
        <dbReference type="Pfam" id="PF13399"/>
    </source>
</evidence>
<dbReference type="Pfam" id="PF13399">
    <property type="entry name" value="LytR_C"/>
    <property type="match status" value="1"/>
</dbReference>
<accession>A0A7V2F5K1</accession>
<comment type="caution">
    <text evidence="2">The sequence shown here is derived from an EMBL/GenBank/DDBJ whole genome shotgun (WGS) entry which is preliminary data.</text>
</comment>
<sequence>MRRKRTQRPKRWEGLLLVVLLAGVGLLLYALGVRLLAPRVDPAREKNPAQLIGEIIQVEVRNACGVEGVAARTTHYLRQRGFDVVEVGNYTRIEPHSLVIDRVGDLEAARKVAAALGIPEERVQQQIRPDLFLDASVIVGQDYASLAPFQE</sequence>
<feature type="domain" description="LytR/CpsA/Psr regulator C-terminal" evidence="1">
    <location>
        <begin position="56"/>
        <end position="143"/>
    </location>
</feature>
<name>A0A7V2F5K1_RHOMR</name>
<evidence type="ECO:0000313" key="2">
    <source>
        <dbReference type="EMBL" id="HER95152.1"/>
    </source>
</evidence>